<organism evidence="1 2">
    <name type="scientific">Holothuria leucospilota</name>
    <name type="common">Black long sea cucumber</name>
    <name type="synonym">Mertensiothuria leucospilota</name>
    <dbReference type="NCBI Taxonomy" id="206669"/>
    <lineage>
        <taxon>Eukaryota</taxon>
        <taxon>Metazoa</taxon>
        <taxon>Echinodermata</taxon>
        <taxon>Eleutherozoa</taxon>
        <taxon>Echinozoa</taxon>
        <taxon>Holothuroidea</taxon>
        <taxon>Aspidochirotacea</taxon>
        <taxon>Aspidochirotida</taxon>
        <taxon>Holothuriidae</taxon>
        <taxon>Holothuria</taxon>
    </lineage>
</organism>
<dbReference type="EMBL" id="JAIZAY010000022">
    <property type="protein sequence ID" value="KAJ8020939.1"/>
    <property type="molecule type" value="Genomic_DNA"/>
</dbReference>
<keyword evidence="2" id="KW-1185">Reference proteome</keyword>
<dbReference type="Proteomes" id="UP001152320">
    <property type="component" value="Chromosome 22"/>
</dbReference>
<evidence type="ECO:0000313" key="2">
    <source>
        <dbReference type="Proteomes" id="UP001152320"/>
    </source>
</evidence>
<name>A0A9Q0YHZ4_HOLLE</name>
<accession>A0A9Q0YHZ4</accession>
<dbReference type="AlphaFoldDB" id="A0A9Q0YHZ4"/>
<comment type="caution">
    <text evidence="1">The sequence shown here is derived from an EMBL/GenBank/DDBJ whole genome shotgun (WGS) entry which is preliminary data.</text>
</comment>
<reference evidence="1" key="1">
    <citation type="submission" date="2021-10" db="EMBL/GenBank/DDBJ databases">
        <title>Tropical sea cucumber genome reveals ecological adaptation and Cuvierian tubules defense mechanism.</title>
        <authorList>
            <person name="Chen T."/>
        </authorList>
    </citation>
    <scope>NUCLEOTIDE SEQUENCE</scope>
    <source>
        <strain evidence="1">Nanhai2018</strain>
        <tissue evidence="1">Muscle</tissue>
    </source>
</reference>
<sequence length="78" mass="8854">MPRQKQSNPKPLKREYFGFACDGISRNFQFYVSVWLERIVSSPKVMLVYVRTQSFDGNPESVVYSVGIPCGVSSFGIQ</sequence>
<evidence type="ECO:0000313" key="1">
    <source>
        <dbReference type="EMBL" id="KAJ8020939.1"/>
    </source>
</evidence>
<protein>
    <submittedName>
        <fullName evidence="1">Uncharacterized protein</fullName>
    </submittedName>
</protein>
<proteinExistence type="predicted"/>
<gene>
    <name evidence="1" type="ORF">HOLleu_40668</name>
</gene>